<evidence type="ECO:0000256" key="4">
    <source>
        <dbReference type="ARBA" id="ARBA00022764"/>
    </source>
</evidence>
<sequence>MIGRSSSPPRFNRRAFLRASAALGLGAVASPAIVGEALSSSGELNYMGWSGYDFSALFAKFTDKTGIKINFIDQPDQDSMLAQARLAAQTSAADIAEPSIDRLPGWVDADLVQAWNDANVSLDSYDKAFLTASGMVKGRRFFLPIVWGTEALTYSVKEAPLVYGTASLADLFDPRYAGKVTLRAHSALAAMGRVLEAQGKLPKPWLDSYKDEASMRQLWDLALAEAIKHKANVVQFWSSENDAQSAFRTNGCTLGLTWDSTGLNLGPDGFGFIAPKEGAFGWLQGYVLLKAGKNVEQAHEWARFIATPEGSAAYATAFSANPTASGAIDLVDQKVRDFYHKAYPQDAESRIWWWPAQPAWFVALRSEYADKWRAA</sequence>
<dbReference type="Pfam" id="PF13416">
    <property type="entry name" value="SBP_bac_8"/>
    <property type="match status" value="1"/>
</dbReference>
<evidence type="ECO:0000256" key="2">
    <source>
        <dbReference type="ARBA" id="ARBA00022448"/>
    </source>
</evidence>
<dbReference type="SUPFAM" id="SSF53850">
    <property type="entry name" value="Periplasmic binding protein-like II"/>
    <property type="match status" value="1"/>
</dbReference>
<comment type="caution">
    <text evidence="6">The sequence shown here is derived from an EMBL/GenBank/DDBJ whole genome shotgun (WGS) entry which is preliminary data.</text>
</comment>
<dbReference type="RefSeq" id="WP_284310480.1">
    <property type="nucleotide sequence ID" value="NZ_BSPC01000005.1"/>
</dbReference>
<dbReference type="Proteomes" id="UP001156882">
    <property type="component" value="Unassembled WGS sequence"/>
</dbReference>
<comment type="subcellular location">
    <subcellularLocation>
        <location evidence="1">Periplasm</location>
    </subcellularLocation>
</comment>
<evidence type="ECO:0000256" key="1">
    <source>
        <dbReference type="ARBA" id="ARBA00004418"/>
    </source>
</evidence>
<dbReference type="PANTHER" id="PTHR30222:SF17">
    <property type="entry name" value="SPERMIDINE_PUTRESCINE-BINDING PERIPLASMIC PROTEIN"/>
    <property type="match status" value="1"/>
</dbReference>
<keyword evidence="2" id="KW-0813">Transport</keyword>
<name>A0ABQ6CCZ9_9HYPH</name>
<dbReference type="Gene3D" id="3.40.190.10">
    <property type="entry name" value="Periplasmic binding protein-like II"/>
    <property type="match status" value="2"/>
</dbReference>
<organism evidence="6 7">
    <name type="scientific">Labrys miyagiensis</name>
    <dbReference type="NCBI Taxonomy" id="346912"/>
    <lineage>
        <taxon>Bacteria</taxon>
        <taxon>Pseudomonadati</taxon>
        <taxon>Pseudomonadota</taxon>
        <taxon>Alphaproteobacteria</taxon>
        <taxon>Hyphomicrobiales</taxon>
        <taxon>Xanthobacteraceae</taxon>
        <taxon>Labrys</taxon>
    </lineage>
</organism>
<keyword evidence="7" id="KW-1185">Reference proteome</keyword>
<evidence type="ECO:0000256" key="5">
    <source>
        <dbReference type="SAM" id="SignalP"/>
    </source>
</evidence>
<dbReference type="InterPro" id="IPR001188">
    <property type="entry name" value="Sperm_putr-bd"/>
</dbReference>
<feature type="chain" id="PRO_5046736529" evidence="5">
    <location>
        <begin position="35"/>
        <end position="375"/>
    </location>
</feature>
<reference evidence="7" key="1">
    <citation type="journal article" date="2019" name="Int. J. Syst. Evol. Microbiol.">
        <title>The Global Catalogue of Microorganisms (GCM) 10K type strain sequencing project: providing services to taxonomists for standard genome sequencing and annotation.</title>
        <authorList>
            <consortium name="The Broad Institute Genomics Platform"/>
            <consortium name="The Broad Institute Genome Sequencing Center for Infectious Disease"/>
            <person name="Wu L."/>
            <person name="Ma J."/>
        </authorList>
    </citation>
    <scope>NUCLEOTIDE SEQUENCE [LARGE SCALE GENOMIC DNA]</scope>
    <source>
        <strain evidence="7">NBRC 101365</strain>
    </source>
</reference>
<dbReference type="PANTHER" id="PTHR30222">
    <property type="entry name" value="SPERMIDINE/PUTRESCINE-BINDING PERIPLASMIC PROTEIN"/>
    <property type="match status" value="1"/>
</dbReference>
<feature type="signal peptide" evidence="5">
    <location>
        <begin position="1"/>
        <end position="34"/>
    </location>
</feature>
<evidence type="ECO:0000313" key="6">
    <source>
        <dbReference type="EMBL" id="GLS17674.1"/>
    </source>
</evidence>
<keyword evidence="4" id="KW-0574">Periplasm</keyword>
<dbReference type="PROSITE" id="PS51318">
    <property type="entry name" value="TAT"/>
    <property type="match status" value="1"/>
</dbReference>
<proteinExistence type="predicted"/>
<dbReference type="PRINTS" id="PR00909">
    <property type="entry name" value="SPERMDNBNDNG"/>
</dbReference>
<keyword evidence="3 5" id="KW-0732">Signal</keyword>
<dbReference type="InterPro" id="IPR006311">
    <property type="entry name" value="TAT_signal"/>
</dbReference>
<accession>A0ABQ6CCZ9</accession>
<dbReference type="InterPro" id="IPR006059">
    <property type="entry name" value="SBP"/>
</dbReference>
<dbReference type="EMBL" id="BSPC01000005">
    <property type="protein sequence ID" value="GLS17674.1"/>
    <property type="molecule type" value="Genomic_DNA"/>
</dbReference>
<evidence type="ECO:0000313" key="7">
    <source>
        <dbReference type="Proteomes" id="UP001156882"/>
    </source>
</evidence>
<protein>
    <submittedName>
        <fullName evidence="6">Spermidine/putrescine ABC transporter substrate-binding protein</fullName>
    </submittedName>
</protein>
<gene>
    <name evidence="6" type="ORF">GCM10007874_06890</name>
</gene>
<evidence type="ECO:0000256" key="3">
    <source>
        <dbReference type="ARBA" id="ARBA00022729"/>
    </source>
</evidence>